<organism evidence="8 9">
    <name type="scientific">Cyclotella cryptica</name>
    <dbReference type="NCBI Taxonomy" id="29204"/>
    <lineage>
        <taxon>Eukaryota</taxon>
        <taxon>Sar</taxon>
        <taxon>Stramenopiles</taxon>
        <taxon>Ochrophyta</taxon>
        <taxon>Bacillariophyta</taxon>
        <taxon>Coscinodiscophyceae</taxon>
        <taxon>Thalassiosirophycidae</taxon>
        <taxon>Stephanodiscales</taxon>
        <taxon>Stephanodiscaceae</taxon>
        <taxon>Cyclotella</taxon>
    </lineage>
</organism>
<keyword evidence="5 7" id="KW-0472">Membrane</keyword>
<comment type="subcellular location">
    <subcellularLocation>
        <location evidence="1">Membrane</location>
        <topology evidence="1">Multi-pass membrane protein</topology>
    </subcellularLocation>
</comment>
<keyword evidence="3 7" id="KW-0812">Transmembrane</keyword>
<comment type="caution">
    <text evidence="8">The sequence shown here is derived from an EMBL/GenBank/DDBJ whole genome shotgun (WGS) entry which is preliminary data.</text>
</comment>
<keyword evidence="4 7" id="KW-1133">Transmembrane helix</keyword>
<evidence type="ECO:0000313" key="8">
    <source>
        <dbReference type="EMBL" id="KAL3805701.1"/>
    </source>
</evidence>
<feature type="transmembrane region" description="Helical" evidence="7">
    <location>
        <begin position="352"/>
        <end position="375"/>
    </location>
</feature>
<keyword evidence="9" id="KW-1185">Reference proteome</keyword>
<reference evidence="8 9" key="1">
    <citation type="journal article" date="2020" name="G3 (Bethesda)">
        <title>Improved Reference Genome for Cyclotella cryptica CCMP332, a Model for Cell Wall Morphogenesis, Salinity Adaptation, and Lipid Production in Diatoms (Bacillariophyta).</title>
        <authorList>
            <person name="Roberts W.R."/>
            <person name="Downey K.M."/>
            <person name="Ruck E.C."/>
            <person name="Traller J.C."/>
            <person name="Alverson A.J."/>
        </authorList>
    </citation>
    <scope>NUCLEOTIDE SEQUENCE [LARGE SCALE GENOMIC DNA]</scope>
    <source>
        <strain evidence="8 9">CCMP332</strain>
    </source>
</reference>
<dbReference type="PANTHER" id="PTHR10361">
    <property type="entry name" value="SODIUM-BILE ACID COTRANSPORTER"/>
    <property type="match status" value="1"/>
</dbReference>
<evidence type="ECO:0000256" key="2">
    <source>
        <dbReference type="ARBA" id="ARBA00006528"/>
    </source>
</evidence>
<dbReference type="AlphaFoldDB" id="A0ABD3R2A0"/>
<feature type="transmembrane region" description="Helical" evidence="7">
    <location>
        <begin position="258"/>
        <end position="277"/>
    </location>
</feature>
<feature type="transmembrane region" description="Helical" evidence="7">
    <location>
        <begin position="170"/>
        <end position="196"/>
    </location>
</feature>
<feature type="transmembrane region" description="Helical" evidence="7">
    <location>
        <begin position="225"/>
        <end position="246"/>
    </location>
</feature>
<evidence type="ECO:0000256" key="3">
    <source>
        <dbReference type="ARBA" id="ARBA00022692"/>
    </source>
</evidence>
<dbReference type="InterPro" id="IPR038770">
    <property type="entry name" value="Na+/solute_symporter_sf"/>
</dbReference>
<feature type="region of interest" description="Disordered" evidence="6">
    <location>
        <begin position="402"/>
        <end position="445"/>
    </location>
</feature>
<evidence type="ECO:0000313" key="9">
    <source>
        <dbReference type="Proteomes" id="UP001516023"/>
    </source>
</evidence>
<proteinExistence type="inferred from homology"/>
<name>A0ABD3R2A0_9STRA</name>
<evidence type="ECO:0000256" key="1">
    <source>
        <dbReference type="ARBA" id="ARBA00004141"/>
    </source>
</evidence>
<feature type="transmembrane region" description="Helical" evidence="7">
    <location>
        <begin position="70"/>
        <end position="89"/>
    </location>
</feature>
<feature type="compositionally biased region" description="Acidic residues" evidence="6">
    <location>
        <begin position="402"/>
        <end position="411"/>
    </location>
</feature>
<feature type="transmembrane region" description="Helical" evidence="7">
    <location>
        <begin position="289"/>
        <end position="312"/>
    </location>
</feature>
<dbReference type="InterPro" id="IPR002657">
    <property type="entry name" value="BilAc:Na_symport/Acr3"/>
</dbReference>
<dbReference type="EMBL" id="JABMIG020000002">
    <property type="protein sequence ID" value="KAL3805701.1"/>
    <property type="molecule type" value="Genomic_DNA"/>
</dbReference>
<accession>A0ABD3R2A0</accession>
<feature type="transmembrane region" description="Helical" evidence="7">
    <location>
        <begin position="109"/>
        <end position="132"/>
    </location>
</feature>
<dbReference type="PANTHER" id="PTHR10361:SF28">
    <property type="entry name" value="P3 PROTEIN-RELATED"/>
    <property type="match status" value="1"/>
</dbReference>
<feature type="transmembrane region" description="Helical" evidence="7">
    <location>
        <begin position="144"/>
        <end position="163"/>
    </location>
</feature>
<evidence type="ECO:0000256" key="7">
    <source>
        <dbReference type="SAM" id="Phobius"/>
    </source>
</evidence>
<dbReference type="InterPro" id="IPR004710">
    <property type="entry name" value="Bilac:Na_transpt"/>
</dbReference>
<feature type="compositionally biased region" description="Basic and acidic residues" evidence="6">
    <location>
        <begin position="412"/>
        <end position="430"/>
    </location>
</feature>
<sequence>MIDHYLSSNDGVLSAVAMSSSEDSIYHPPSSISTPQDSLLHYEADDPISSHWDPIPVTQTPRHLSSIMDATWFSILAQILSNALLFLLVFGMSATVEVQHLREQVHNKFAILTGLSTQFIVMPLLGYLSVLLLTGDGGLTEPMALSLLIVTASPGGSYSNWWCSMFNADLALSVTMTAIGTVVSSIMLPANLILYVNAAFGFGSRKGDNDGDGGSVLGNIDWPSLFISLAIVIVAIGSGLCASFKISSHRFNRFANRLGSLSGVLLVVFSALLSSLSNNKNSQIWGQPWSFYVGVSLPCIVGLFIATFFACIARLKRPEVVSVGVECCYQNVGIATSAAVSMFSDPVERGQALCVPLFYGVMEAVVLGLYCIIAWKCGWTKAPRDDKFCVMIMTTYEVEDDEIQSQLDEEDQRSISRHHSETSESDENHEQQPPQTDANFGTADKKKEIKSGWWSVFKRSRKRTKSQETALEIESVTQQPMESPIKRISVLAADLIKDGLDSITEDGGYASPGILVSFNNIEDKVEYCRCRLHSDDSAIASMTSANVLGTH</sequence>
<evidence type="ECO:0000256" key="5">
    <source>
        <dbReference type="ARBA" id="ARBA00023136"/>
    </source>
</evidence>
<evidence type="ECO:0008006" key="10">
    <source>
        <dbReference type="Google" id="ProtNLM"/>
    </source>
</evidence>
<evidence type="ECO:0000256" key="4">
    <source>
        <dbReference type="ARBA" id="ARBA00022989"/>
    </source>
</evidence>
<dbReference type="Gene3D" id="1.20.1530.20">
    <property type="match status" value="1"/>
</dbReference>
<comment type="similarity">
    <text evidence="2">Belongs to the bile acid:sodium symporter (BASS) (TC 2.A.28) family.</text>
</comment>
<protein>
    <recommendedName>
        <fullName evidence="10">Ileal sodium/bile acid cotransporter</fullName>
    </recommendedName>
</protein>
<dbReference type="Pfam" id="PF01758">
    <property type="entry name" value="SBF"/>
    <property type="match status" value="1"/>
</dbReference>
<dbReference type="Proteomes" id="UP001516023">
    <property type="component" value="Unassembled WGS sequence"/>
</dbReference>
<evidence type="ECO:0000256" key="6">
    <source>
        <dbReference type="SAM" id="MobiDB-lite"/>
    </source>
</evidence>
<dbReference type="GO" id="GO:0016020">
    <property type="term" value="C:membrane"/>
    <property type="evidence" value="ECO:0007669"/>
    <property type="project" value="UniProtKB-SubCell"/>
</dbReference>
<gene>
    <name evidence="8" type="ORF">HJC23_005945</name>
</gene>